<evidence type="ECO:0000259" key="1">
    <source>
        <dbReference type="PROSITE" id="PS51832"/>
    </source>
</evidence>
<protein>
    <submittedName>
        <fullName evidence="2">GAF domain-containing protein</fullName>
    </submittedName>
</protein>
<dbReference type="Pfam" id="PF01590">
    <property type="entry name" value="GAF"/>
    <property type="match status" value="1"/>
</dbReference>
<dbReference type="SMART" id="SM00065">
    <property type="entry name" value="GAF"/>
    <property type="match status" value="1"/>
</dbReference>
<proteinExistence type="predicted"/>
<dbReference type="EMBL" id="FZOC01000002">
    <property type="protein sequence ID" value="SNR74682.1"/>
    <property type="molecule type" value="Genomic_DNA"/>
</dbReference>
<dbReference type="Gene3D" id="3.30.450.40">
    <property type="match status" value="1"/>
</dbReference>
<name>A0A238YUQ6_9BACT</name>
<dbReference type="CDD" id="cd00077">
    <property type="entry name" value="HDc"/>
    <property type="match status" value="1"/>
</dbReference>
<dbReference type="InterPro" id="IPR006674">
    <property type="entry name" value="HD_domain"/>
</dbReference>
<dbReference type="InterPro" id="IPR029016">
    <property type="entry name" value="GAF-like_dom_sf"/>
</dbReference>
<gene>
    <name evidence="2" type="ORF">SAMN04488503_1002</name>
</gene>
<dbReference type="Pfam" id="PF01966">
    <property type="entry name" value="HD"/>
    <property type="match status" value="1"/>
</dbReference>
<dbReference type="Gene3D" id="1.10.3210.10">
    <property type="entry name" value="Hypothetical protein af1432"/>
    <property type="match status" value="1"/>
</dbReference>
<feature type="domain" description="HD-GYP" evidence="1">
    <location>
        <begin position="186"/>
        <end position="406"/>
    </location>
</feature>
<dbReference type="SUPFAM" id="SSF109604">
    <property type="entry name" value="HD-domain/PDEase-like"/>
    <property type="match status" value="1"/>
</dbReference>
<dbReference type="Proteomes" id="UP000198324">
    <property type="component" value="Unassembled WGS sequence"/>
</dbReference>
<evidence type="ECO:0000313" key="2">
    <source>
        <dbReference type="EMBL" id="SNR74682.1"/>
    </source>
</evidence>
<dbReference type="PROSITE" id="PS51832">
    <property type="entry name" value="HD_GYP"/>
    <property type="match status" value="1"/>
</dbReference>
<reference evidence="2 3" key="1">
    <citation type="submission" date="2017-06" db="EMBL/GenBank/DDBJ databases">
        <authorList>
            <person name="Kim H.J."/>
            <person name="Triplett B.A."/>
        </authorList>
    </citation>
    <scope>NUCLEOTIDE SEQUENCE [LARGE SCALE GENOMIC DNA]</scope>
    <source>
        <strain evidence="2 3">DSM 13116</strain>
    </source>
</reference>
<sequence>MEYMDRKPYDIVREILKVIEELNTLKDVDAILDKVLEEARAMTMADAGSIFLVEGEALRFRYVHNDTLFTATEASRQIYTDYSLPINDKSIVGYAAMTGEIVNIPDAYSLGGDEPYSFNKNLDQETGYRTRSMLTLPLKTFQNKIVGVMQLINAKDREGQPEPFSEYALQYAPLFANSASVTIERGIMTREIMLRMMKMAEMRDPKETGAHVLRVGAYSAEVYQQWAKRKGVDDLTIKRRKDTLRLAAMLHDVGKVGIADAILKKPGRLTPEEFALMKWHSIYGAALFANTTSELDQLCREIALRHHERWDGTGYPGRLPDDLSQVRELCVAPLSGEDIPIAARITALADVYDALISTRAYKDAWPEDKVIEEILRSRGTQFDPEVVDAFMEIQDVIRAIRAKYQED</sequence>
<dbReference type="PANTHER" id="PTHR43155">
    <property type="entry name" value="CYCLIC DI-GMP PHOSPHODIESTERASE PA4108-RELATED"/>
    <property type="match status" value="1"/>
</dbReference>
<dbReference type="InterPro" id="IPR037522">
    <property type="entry name" value="HD_GYP_dom"/>
</dbReference>
<dbReference type="AlphaFoldDB" id="A0A238YUQ6"/>
<dbReference type="InterPro" id="IPR003607">
    <property type="entry name" value="HD/PDEase_dom"/>
</dbReference>
<dbReference type="SMART" id="SM00471">
    <property type="entry name" value="HDc"/>
    <property type="match status" value="1"/>
</dbReference>
<evidence type="ECO:0000313" key="3">
    <source>
        <dbReference type="Proteomes" id="UP000198324"/>
    </source>
</evidence>
<keyword evidence="3" id="KW-1185">Reference proteome</keyword>
<dbReference type="SUPFAM" id="SSF55781">
    <property type="entry name" value="GAF domain-like"/>
    <property type="match status" value="1"/>
</dbReference>
<accession>A0A238YUQ6</accession>
<dbReference type="InterPro" id="IPR003018">
    <property type="entry name" value="GAF"/>
</dbReference>
<organism evidence="2 3">
    <name type="scientific">Humidesulfovibrio mexicanus</name>
    <dbReference type="NCBI Taxonomy" id="147047"/>
    <lineage>
        <taxon>Bacteria</taxon>
        <taxon>Pseudomonadati</taxon>
        <taxon>Thermodesulfobacteriota</taxon>
        <taxon>Desulfovibrionia</taxon>
        <taxon>Desulfovibrionales</taxon>
        <taxon>Desulfovibrionaceae</taxon>
        <taxon>Humidesulfovibrio</taxon>
    </lineage>
</organism>
<dbReference type="PANTHER" id="PTHR43155:SF2">
    <property type="entry name" value="CYCLIC DI-GMP PHOSPHODIESTERASE PA4108"/>
    <property type="match status" value="1"/>
</dbReference>